<evidence type="ECO:0000313" key="2">
    <source>
        <dbReference type="Proteomes" id="UP001385892"/>
    </source>
</evidence>
<evidence type="ECO:0000313" key="1">
    <source>
        <dbReference type="EMBL" id="MEJ8847008.1"/>
    </source>
</evidence>
<accession>A0ABU8WHL4</accession>
<gene>
    <name evidence="1" type="ORF">WKW82_10125</name>
</gene>
<proteinExistence type="predicted"/>
<comment type="caution">
    <text evidence="1">The sequence shown here is derived from an EMBL/GenBank/DDBJ whole genome shotgun (WGS) entry which is preliminary data.</text>
</comment>
<dbReference type="RefSeq" id="WP_340342156.1">
    <property type="nucleotide sequence ID" value="NZ_JBBKZT010000004.1"/>
</dbReference>
<organism evidence="1 2">
    <name type="scientific">Variovorax rhizosphaerae</name>
    <dbReference type="NCBI Taxonomy" id="1836200"/>
    <lineage>
        <taxon>Bacteria</taxon>
        <taxon>Pseudomonadati</taxon>
        <taxon>Pseudomonadota</taxon>
        <taxon>Betaproteobacteria</taxon>
        <taxon>Burkholderiales</taxon>
        <taxon>Comamonadaceae</taxon>
        <taxon>Variovorax</taxon>
    </lineage>
</organism>
<dbReference type="EMBL" id="JBBKZT010000004">
    <property type="protein sequence ID" value="MEJ8847008.1"/>
    <property type="molecule type" value="Genomic_DNA"/>
</dbReference>
<reference evidence="1 2" key="1">
    <citation type="submission" date="2024-03" db="EMBL/GenBank/DDBJ databases">
        <title>Novel species of the genus Variovorax.</title>
        <authorList>
            <person name="Liu Q."/>
            <person name="Xin Y.-H."/>
        </authorList>
    </citation>
    <scope>NUCLEOTIDE SEQUENCE [LARGE SCALE GENOMIC DNA]</scope>
    <source>
        <strain evidence="1 2">KACC 18900</strain>
    </source>
</reference>
<dbReference type="Proteomes" id="UP001385892">
    <property type="component" value="Unassembled WGS sequence"/>
</dbReference>
<sequence>MDLAVERNVAASTHNLYKNVFGAVLPWLDEAVQARTLKRLPVMLMQREVRDQLDELNGPMWLRVSLQYGTGMRLLE</sequence>
<keyword evidence="2" id="KW-1185">Reference proteome</keyword>
<evidence type="ECO:0008006" key="3">
    <source>
        <dbReference type="Google" id="ProtNLM"/>
    </source>
</evidence>
<name>A0ABU8WHL4_9BURK</name>
<protein>
    <recommendedName>
        <fullName evidence="3">Integrase</fullName>
    </recommendedName>
</protein>